<name>A0A7G9Z9U2_9EURY</name>
<protein>
    <submittedName>
        <fullName evidence="1">Uncharacterized protein</fullName>
    </submittedName>
</protein>
<reference evidence="1" key="1">
    <citation type="submission" date="2020-06" db="EMBL/GenBank/DDBJ databases">
        <title>Unique genomic features of the anaerobic methanotrophic archaea.</title>
        <authorList>
            <person name="Chadwick G.L."/>
            <person name="Skennerton C.T."/>
            <person name="Laso-Perez R."/>
            <person name="Leu A.O."/>
            <person name="Speth D.R."/>
            <person name="Yu H."/>
            <person name="Morgan-Lang C."/>
            <person name="Hatzenpichler R."/>
            <person name="Goudeau D."/>
            <person name="Malmstrom R."/>
            <person name="Brazelton W.J."/>
            <person name="Woyke T."/>
            <person name="Hallam S.J."/>
            <person name="Tyson G.W."/>
            <person name="Wegener G."/>
            <person name="Boetius A."/>
            <person name="Orphan V."/>
        </authorList>
    </citation>
    <scope>NUCLEOTIDE SEQUENCE</scope>
</reference>
<dbReference type="EMBL" id="MT631676">
    <property type="protein sequence ID" value="QNO57026.1"/>
    <property type="molecule type" value="Genomic_DNA"/>
</dbReference>
<dbReference type="AlphaFoldDB" id="A0A7G9Z9U2"/>
<sequence>MSYVHELIPVGHEGIKGGLKMMAHIGGYRIKMERGIEECLKVDIENLLIPFSLPSHTYHALLLCCFQRKNLSPFRILNRVASILALFPILCIP</sequence>
<organism evidence="1">
    <name type="scientific">Candidatus Methanophaga sp. ANME-1 ERB7</name>
    <dbReference type="NCBI Taxonomy" id="2759913"/>
    <lineage>
        <taxon>Archaea</taxon>
        <taxon>Methanobacteriati</taxon>
        <taxon>Methanobacteriota</taxon>
        <taxon>Stenosarchaea group</taxon>
        <taxon>Methanomicrobia</taxon>
        <taxon>Candidatus Methanophagales</taxon>
        <taxon>Candidatus Methanophagaceae</taxon>
        <taxon>Candidatus Methanophaga</taxon>
    </lineage>
</organism>
<gene>
    <name evidence="1" type="ORF">PEKJEAHP_00027</name>
</gene>
<evidence type="ECO:0000313" key="1">
    <source>
        <dbReference type="EMBL" id="QNO57026.1"/>
    </source>
</evidence>
<proteinExistence type="predicted"/>
<accession>A0A7G9Z9U2</accession>